<keyword evidence="4 7" id="KW-1133">Transmembrane helix</keyword>
<dbReference type="SUPFAM" id="SSF161111">
    <property type="entry name" value="Cation efflux protein transmembrane domain-like"/>
    <property type="match status" value="1"/>
</dbReference>
<dbReference type="AlphaFoldDB" id="A0A318KY47"/>
<sequence length="322" mass="33971">MSPSPRYRRPGLPPLPAGFAARHAHDFLGADHQRNARRVGGVMALTLAMMVGEILAGTWFGSMALLADGWHMATHAGAMLITVLAYRYAQRAAGEARHSFGAGKVGDLAGFASALILIGVALIMAWESVARLLAPTPIEYGEAIAVAALGLAVNLVSAWLLHDDHAHHHHGHDHGHNHAGHHHHDHHDHNLRAAYLHVLADALTSVLAIVALLLGQRYGWSWLDPVMGLVGAVVIVRWGRGLLHSTADVLLDAAPSGMTEAITQALGDDVGVLDLHVWQIGPGQHAAIVALSAARPASPAAYKARLTGVSGLAHVNVEVHAA</sequence>
<evidence type="ECO:0000256" key="2">
    <source>
        <dbReference type="ARBA" id="ARBA00022448"/>
    </source>
</evidence>
<evidence type="ECO:0000256" key="5">
    <source>
        <dbReference type="ARBA" id="ARBA00023065"/>
    </source>
</evidence>
<dbReference type="InterPro" id="IPR045316">
    <property type="entry name" value="Msc2-like"/>
</dbReference>
<dbReference type="EMBL" id="QJKI01000001">
    <property type="protein sequence ID" value="PXX81818.1"/>
    <property type="molecule type" value="Genomic_DNA"/>
</dbReference>
<evidence type="ECO:0000313" key="9">
    <source>
        <dbReference type="EMBL" id="PXX81818.1"/>
    </source>
</evidence>
<dbReference type="RefSeq" id="WP_110389152.1">
    <property type="nucleotide sequence ID" value="NZ_QJKI01000001.1"/>
</dbReference>
<dbReference type="Proteomes" id="UP000247555">
    <property type="component" value="Unassembled WGS sequence"/>
</dbReference>
<feature type="transmembrane region" description="Helical" evidence="7">
    <location>
        <begin position="42"/>
        <end position="64"/>
    </location>
</feature>
<evidence type="ECO:0000256" key="1">
    <source>
        <dbReference type="ARBA" id="ARBA00004141"/>
    </source>
</evidence>
<name>A0A318KY47_9NEIS</name>
<dbReference type="InterPro" id="IPR027469">
    <property type="entry name" value="Cation_efflux_TMD_sf"/>
</dbReference>
<keyword evidence="10" id="KW-1185">Reference proteome</keyword>
<feature type="transmembrane region" description="Helical" evidence="7">
    <location>
        <begin position="70"/>
        <end position="88"/>
    </location>
</feature>
<dbReference type="GO" id="GO:0006882">
    <property type="term" value="P:intracellular zinc ion homeostasis"/>
    <property type="evidence" value="ECO:0007669"/>
    <property type="project" value="InterPro"/>
</dbReference>
<keyword evidence="2" id="KW-0813">Transport</keyword>
<dbReference type="NCBIfam" id="TIGR01297">
    <property type="entry name" value="CDF"/>
    <property type="match status" value="1"/>
</dbReference>
<gene>
    <name evidence="9" type="ORF">DFR34_10147</name>
</gene>
<dbReference type="Pfam" id="PF01545">
    <property type="entry name" value="Cation_efflux"/>
    <property type="match status" value="1"/>
</dbReference>
<dbReference type="PANTHER" id="PTHR45755">
    <property type="match status" value="1"/>
</dbReference>
<accession>A0A318KY47</accession>
<keyword evidence="3 7" id="KW-0812">Transmembrane</keyword>
<dbReference type="Gene3D" id="1.20.1510.10">
    <property type="entry name" value="Cation efflux protein transmembrane domain"/>
    <property type="match status" value="1"/>
</dbReference>
<feature type="transmembrane region" description="Helical" evidence="7">
    <location>
        <begin position="194"/>
        <end position="214"/>
    </location>
</feature>
<dbReference type="GO" id="GO:0016020">
    <property type="term" value="C:membrane"/>
    <property type="evidence" value="ECO:0007669"/>
    <property type="project" value="UniProtKB-SubCell"/>
</dbReference>
<keyword evidence="6 7" id="KW-0472">Membrane</keyword>
<evidence type="ECO:0000256" key="4">
    <source>
        <dbReference type="ARBA" id="ARBA00022989"/>
    </source>
</evidence>
<comment type="caution">
    <text evidence="9">The sequence shown here is derived from an EMBL/GenBank/DDBJ whole genome shotgun (WGS) entry which is preliminary data.</text>
</comment>
<dbReference type="GO" id="GO:0005385">
    <property type="term" value="F:zinc ion transmembrane transporter activity"/>
    <property type="evidence" value="ECO:0007669"/>
    <property type="project" value="InterPro"/>
</dbReference>
<dbReference type="InterPro" id="IPR058533">
    <property type="entry name" value="Cation_efflux_TM"/>
</dbReference>
<evidence type="ECO:0000313" key="10">
    <source>
        <dbReference type="Proteomes" id="UP000247555"/>
    </source>
</evidence>
<dbReference type="PANTHER" id="PTHR45755:SF4">
    <property type="entry name" value="ZINC TRANSPORTER 7"/>
    <property type="match status" value="1"/>
</dbReference>
<comment type="subcellular location">
    <subcellularLocation>
        <location evidence="1">Membrane</location>
        <topology evidence="1">Multi-pass membrane protein</topology>
    </subcellularLocation>
</comment>
<evidence type="ECO:0000259" key="8">
    <source>
        <dbReference type="Pfam" id="PF01545"/>
    </source>
</evidence>
<organism evidence="9 10">
    <name type="scientific">Rivihabitans pingtungensis</name>
    <dbReference type="NCBI Taxonomy" id="1054498"/>
    <lineage>
        <taxon>Bacteria</taxon>
        <taxon>Pseudomonadati</taxon>
        <taxon>Pseudomonadota</taxon>
        <taxon>Betaproteobacteria</taxon>
        <taxon>Neisseriales</taxon>
        <taxon>Aquaspirillaceae</taxon>
        <taxon>Rivihabitans</taxon>
    </lineage>
</organism>
<protein>
    <submittedName>
        <fullName evidence="9">Cation diffusion facilitator family transporter</fullName>
    </submittedName>
</protein>
<feature type="transmembrane region" description="Helical" evidence="7">
    <location>
        <begin position="220"/>
        <end position="238"/>
    </location>
</feature>
<evidence type="ECO:0000256" key="6">
    <source>
        <dbReference type="ARBA" id="ARBA00023136"/>
    </source>
</evidence>
<evidence type="ECO:0000256" key="7">
    <source>
        <dbReference type="SAM" id="Phobius"/>
    </source>
</evidence>
<evidence type="ECO:0000256" key="3">
    <source>
        <dbReference type="ARBA" id="ARBA00022692"/>
    </source>
</evidence>
<proteinExistence type="predicted"/>
<reference evidence="9 10" key="1">
    <citation type="submission" date="2018-05" db="EMBL/GenBank/DDBJ databases">
        <title>Genomic Encyclopedia of Type Strains, Phase IV (KMG-IV): sequencing the most valuable type-strain genomes for metagenomic binning, comparative biology and taxonomic classification.</title>
        <authorList>
            <person name="Goeker M."/>
        </authorList>
    </citation>
    <scope>NUCLEOTIDE SEQUENCE [LARGE SCALE GENOMIC DNA]</scope>
    <source>
        <strain evidence="9 10">DSM 29661</strain>
    </source>
</reference>
<feature type="domain" description="Cation efflux protein transmembrane" evidence="8">
    <location>
        <begin position="44"/>
        <end position="251"/>
    </location>
</feature>
<dbReference type="NCBIfam" id="NF033827">
    <property type="entry name" value="CDF_efflux_DmeF"/>
    <property type="match status" value="1"/>
</dbReference>
<keyword evidence="5" id="KW-0406">Ion transport</keyword>
<feature type="transmembrane region" description="Helical" evidence="7">
    <location>
        <begin position="108"/>
        <end position="126"/>
    </location>
</feature>
<feature type="transmembrane region" description="Helical" evidence="7">
    <location>
        <begin position="138"/>
        <end position="161"/>
    </location>
</feature>
<dbReference type="OrthoDB" id="9809646at2"/>
<dbReference type="InterPro" id="IPR002524">
    <property type="entry name" value="Cation_efflux"/>
</dbReference>